<sequence length="217" mass="25429">MYIDNNRCHSNIACQPDSLEPKLVVKLATVKTGEHVSDPTKYVLHCALDKTDLEWAVERRYSEFRALQKVLHRFFLRRGGGARSQCFGCMWFAQTLRSYWFPRRHLLHSRSRDVINQRRIDLHQFMLMLSSHTFSAVPKCTSCAKTIFPIVRDFVLRDVILPANVSFDTLERAVQPENFSPVSDPSKSKLEFRKEHSVWKVLQMEKPVFSKLSDYMY</sequence>
<evidence type="ECO:0000259" key="1">
    <source>
        <dbReference type="PROSITE" id="PS50195"/>
    </source>
</evidence>
<evidence type="ECO:0000313" key="3">
    <source>
        <dbReference type="Proteomes" id="UP000198211"/>
    </source>
</evidence>
<comment type="caution">
    <text evidence="2">The sequence shown here is derived from an EMBL/GenBank/DDBJ whole genome shotgun (WGS) entry which is preliminary data.</text>
</comment>
<evidence type="ECO:0000313" key="2">
    <source>
        <dbReference type="EMBL" id="OWZ24698.1"/>
    </source>
</evidence>
<feature type="domain" description="PX" evidence="1">
    <location>
        <begin position="20"/>
        <end position="167"/>
    </location>
</feature>
<dbReference type="OrthoDB" id="93250at2759"/>
<keyword evidence="3" id="KW-1185">Reference proteome</keyword>
<dbReference type="SUPFAM" id="SSF64268">
    <property type="entry name" value="PX domain"/>
    <property type="match status" value="1"/>
</dbReference>
<dbReference type="PROSITE" id="PS50195">
    <property type="entry name" value="PX"/>
    <property type="match status" value="1"/>
</dbReference>
<reference evidence="3" key="1">
    <citation type="submission" date="2017-03" db="EMBL/GenBank/DDBJ databases">
        <title>Phytopthora megakarya and P. palmivora, two closely related causual agents of cacao black pod achieved similar genome size and gene model numbers by different mechanisms.</title>
        <authorList>
            <person name="Ali S."/>
            <person name="Shao J."/>
            <person name="Larry D.J."/>
            <person name="Kronmiller B."/>
            <person name="Shen D."/>
            <person name="Strem M.D."/>
            <person name="Melnick R.L."/>
            <person name="Guiltinan M.J."/>
            <person name="Tyler B.M."/>
            <person name="Meinhardt L.W."/>
            <person name="Bailey B.A."/>
        </authorList>
    </citation>
    <scope>NUCLEOTIDE SEQUENCE [LARGE SCALE GENOMIC DNA]</scope>
    <source>
        <strain evidence="3">zdho120</strain>
    </source>
</reference>
<dbReference type="GO" id="GO:0035091">
    <property type="term" value="F:phosphatidylinositol binding"/>
    <property type="evidence" value="ECO:0007669"/>
    <property type="project" value="InterPro"/>
</dbReference>
<name>A0A225X5Z5_9STRA</name>
<protein>
    <recommendedName>
        <fullName evidence="1">PX domain-containing protein</fullName>
    </recommendedName>
</protein>
<dbReference type="Pfam" id="PF00787">
    <property type="entry name" value="PX"/>
    <property type="match status" value="1"/>
</dbReference>
<accession>A0A225X5Z5</accession>
<dbReference type="Proteomes" id="UP000198211">
    <property type="component" value="Unassembled WGS sequence"/>
</dbReference>
<dbReference type="InterPro" id="IPR001683">
    <property type="entry name" value="PX_dom"/>
</dbReference>
<dbReference type="AlphaFoldDB" id="A0A225X5Z5"/>
<organism evidence="2 3">
    <name type="scientific">Phytophthora megakarya</name>
    <dbReference type="NCBI Taxonomy" id="4795"/>
    <lineage>
        <taxon>Eukaryota</taxon>
        <taxon>Sar</taxon>
        <taxon>Stramenopiles</taxon>
        <taxon>Oomycota</taxon>
        <taxon>Peronosporomycetes</taxon>
        <taxon>Peronosporales</taxon>
        <taxon>Peronosporaceae</taxon>
        <taxon>Phytophthora</taxon>
    </lineage>
</organism>
<gene>
    <name evidence="2" type="ORF">PHMEG_000221</name>
</gene>
<dbReference type="EMBL" id="NBNE01000005">
    <property type="protein sequence ID" value="OWZ24698.1"/>
    <property type="molecule type" value="Genomic_DNA"/>
</dbReference>
<proteinExistence type="predicted"/>
<dbReference type="InterPro" id="IPR036871">
    <property type="entry name" value="PX_dom_sf"/>
</dbReference>
<dbReference type="CDD" id="cd06093">
    <property type="entry name" value="PX_domain"/>
    <property type="match status" value="1"/>
</dbReference>
<dbReference type="Gene3D" id="3.30.1520.10">
    <property type="entry name" value="Phox-like domain"/>
    <property type="match status" value="1"/>
</dbReference>